<accession>A0A1G8SPX6</accession>
<dbReference type="InterPro" id="IPR034660">
    <property type="entry name" value="DinB/YfiT-like"/>
</dbReference>
<evidence type="ECO:0000313" key="2">
    <source>
        <dbReference type="EMBL" id="SDJ31257.1"/>
    </source>
</evidence>
<dbReference type="RefSeq" id="WP_091391811.1">
    <property type="nucleotide sequence ID" value="NZ_BKAI01000002.1"/>
</dbReference>
<evidence type="ECO:0000313" key="3">
    <source>
        <dbReference type="Proteomes" id="UP000199580"/>
    </source>
</evidence>
<dbReference type="SUPFAM" id="SSF109854">
    <property type="entry name" value="DinB/YfiT-like putative metalloenzymes"/>
    <property type="match status" value="1"/>
</dbReference>
<dbReference type="OrthoDB" id="4295522at2"/>
<dbReference type="AlphaFoldDB" id="A0A1G8SPX6"/>
<dbReference type="EMBL" id="FNEZ01000001">
    <property type="protein sequence ID" value="SDJ31257.1"/>
    <property type="molecule type" value="Genomic_DNA"/>
</dbReference>
<feature type="domain" description="DinB-like" evidence="1">
    <location>
        <begin position="11"/>
        <end position="144"/>
    </location>
</feature>
<dbReference type="Pfam" id="PF12867">
    <property type="entry name" value="DinB_2"/>
    <property type="match status" value="1"/>
</dbReference>
<organism evidence="2 3">
    <name type="scientific">Flavobacterium noncentrifugens</name>
    <dbReference type="NCBI Taxonomy" id="1128970"/>
    <lineage>
        <taxon>Bacteria</taxon>
        <taxon>Pseudomonadati</taxon>
        <taxon>Bacteroidota</taxon>
        <taxon>Flavobacteriia</taxon>
        <taxon>Flavobacteriales</taxon>
        <taxon>Flavobacteriaceae</taxon>
        <taxon>Flavobacterium</taxon>
    </lineage>
</organism>
<reference evidence="2 3" key="1">
    <citation type="submission" date="2016-10" db="EMBL/GenBank/DDBJ databases">
        <authorList>
            <person name="de Groot N.N."/>
        </authorList>
    </citation>
    <scope>NUCLEOTIDE SEQUENCE [LARGE SCALE GENOMIC DNA]</scope>
    <source>
        <strain evidence="2 3">CGMCC 1.10076</strain>
    </source>
</reference>
<keyword evidence="3" id="KW-1185">Reference proteome</keyword>
<dbReference type="Proteomes" id="UP000199580">
    <property type="component" value="Unassembled WGS sequence"/>
</dbReference>
<dbReference type="InterPro" id="IPR024775">
    <property type="entry name" value="DinB-like"/>
</dbReference>
<proteinExistence type="predicted"/>
<evidence type="ECO:0000259" key="1">
    <source>
        <dbReference type="Pfam" id="PF12867"/>
    </source>
</evidence>
<sequence length="151" mass="17493">MEKAFDITLSSRKVLSAFFDNYSLEQLNKIPPGFNNNLIWNIAHIIVVQQMLVYNLSGLPIMISDEMVSKYKKGTKPERDLSQDEVDEIKSLLFITIDQTQQDHINKLFETYRPFTTMSGFSIRSAEDAIAYNYYHEAIHTGVMMSIRKFV</sequence>
<dbReference type="STRING" id="1128970.SAMN04487935_0650"/>
<dbReference type="Gene3D" id="1.20.120.450">
    <property type="entry name" value="dinb family like domain"/>
    <property type="match status" value="1"/>
</dbReference>
<gene>
    <name evidence="2" type="ORF">SAMN04487935_0650</name>
</gene>
<protein>
    <submittedName>
        <fullName evidence="2">DinB superfamily protein</fullName>
    </submittedName>
</protein>
<name>A0A1G8SPX6_9FLAO</name>